<proteinExistence type="predicted"/>
<evidence type="ECO:0000256" key="1">
    <source>
        <dbReference type="SAM" id="MobiDB-lite"/>
    </source>
</evidence>
<evidence type="ECO:0008006" key="4">
    <source>
        <dbReference type="Google" id="ProtNLM"/>
    </source>
</evidence>
<protein>
    <recommendedName>
        <fullName evidence="4">DUF4939 domain-containing protein</fullName>
    </recommendedName>
</protein>
<gene>
    <name evidence="2" type="ORF">O181_019999</name>
</gene>
<organism evidence="2 3">
    <name type="scientific">Austropuccinia psidii MF-1</name>
    <dbReference type="NCBI Taxonomy" id="1389203"/>
    <lineage>
        <taxon>Eukaryota</taxon>
        <taxon>Fungi</taxon>
        <taxon>Dikarya</taxon>
        <taxon>Basidiomycota</taxon>
        <taxon>Pucciniomycotina</taxon>
        <taxon>Pucciniomycetes</taxon>
        <taxon>Pucciniales</taxon>
        <taxon>Sphaerophragmiaceae</taxon>
        <taxon>Austropuccinia</taxon>
    </lineage>
</organism>
<dbReference type="EMBL" id="AVOT02005905">
    <property type="protein sequence ID" value="MBW0480284.1"/>
    <property type="molecule type" value="Genomic_DNA"/>
</dbReference>
<reference evidence="2" key="1">
    <citation type="submission" date="2021-03" db="EMBL/GenBank/DDBJ databases">
        <title>Draft genome sequence of rust myrtle Austropuccinia psidii MF-1, a brazilian biotype.</title>
        <authorList>
            <person name="Quecine M.C."/>
            <person name="Pachon D.M.R."/>
            <person name="Bonatelli M.L."/>
            <person name="Correr F.H."/>
            <person name="Franceschini L.M."/>
            <person name="Leite T.F."/>
            <person name="Margarido G.R.A."/>
            <person name="Almeida C.A."/>
            <person name="Ferrarezi J.A."/>
            <person name="Labate C.A."/>
        </authorList>
    </citation>
    <scope>NUCLEOTIDE SEQUENCE</scope>
    <source>
        <strain evidence="2">MF-1</strain>
    </source>
</reference>
<feature type="compositionally biased region" description="Polar residues" evidence="1">
    <location>
        <begin position="89"/>
        <end position="104"/>
    </location>
</feature>
<name>A0A9Q3C842_9BASI</name>
<feature type="region of interest" description="Disordered" evidence="1">
    <location>
        <begin position="1"/>
        <end position="104"/>
    </location>
</feature>
<evidence type="ECO:0000313" key="3">
    <source>
        <dbReference type="Proteomes" id="UP000765509"/>
    </source>
</evidence>
<accession>A0A9Q3C842</accession>
<keyword evidence="3" id="KW-1185">Reference proteome</keyword>
<dbReference type="Proteomes" id="UP000765509">
    <property type="component" value="Unassembled WGS sequence"/>
</dbReference>
<sequence length="267" mass="29563">ARSQAVLTAAPRVPLDGTPEVPQLRTPFGRSSTIQEGRKRAKKTNSFSGVVGGFPGLSRTTFKGPGEYGEDEEEDFNGTEGVPAPVGESQGTGRTTIAQSNQPFSHHSEPSLLAIMQQITHIMANLQVASSSEESRQPAFKTPYMKAPKCFDGTQPFKVRCFIQSCQLFFHNDLENFSQERKKAIYATSFCIGRAEKWIVPYLCNLTNQDPNYLCNSGKLFESQLFTLFQDPSEVRKAEAELDSLRMKEGGNFSLYIANVSCLVSRI</sequence>
<feature type="non-terminal residue" evidence="2">
    <location>
        <position position="1"/>
    </location>
</feature>
<feature type="compositionally biased region" description="Acidic residues" evidence="1">
    <location>
        <begin position="68"/>
        <end position="77"/>
    </location>
</feature>
<dbReference type="AlphaFoldDB" id="A0A9Q3C842"/>
<evidence type="ECO:0000313" key="2">
    <source>
        <dbReference type="EMBL" id="MBW0480284.1"/>
    </source>
</evidence>
<comment type="caution">
    <text evidence="2">The sequence shown here is derived from an EMBL/GenBank/DDBJ whole genome shotgun (WGS) entry which is preliminary data.</text>
</comment>